<protein>
    <submittedName>
        <fullName evidence="1">DUF5696 domain-containing protein</fullName>
    </submittedName>
</protein>
<dbReference type="Proteomes" id="UP001057877">
    <property type="component" value="Chromosome"/>
</dbReference>
<dbReference type="Pfam" id="PF18952">
    <property type="entry name" value="DUF5696"/>
    <property type="match status" value="1"/>
</dbReference>
<gene>
    <name evidence="1" type="ORF">L1F29_08430</name>
</gene>
<name>A0ABY5SCZ7_9BACL</name>
<evidence type="ECO:0000313" key="2">
    <source>
        <dbReference type="Proteomes" id="UP001057877"/>
    </source>
</evidence>
<dbReference type="RefSeq" id="WP_258387890.1">
    <property type="nucleotide sequence ID" value="NZ_CP091430.1"/>
</dbReference>
<sequence length="855" mass="95856">MTAYWKHILTVSTLFVIIAAVIVYGTVLAPDPIRSGSLPAAGKDPAAQKSIPVFDESGTAAPSDLQPPAGMDPVLENGTLRLFMNKQTTEVAVLDKRSGQIWRSNPADREKDPLATPQILSNLSSQLQLVYLVRNNQTQSYDSYTDSVQYKQFDIEQSDSSVTVTYRFGSTEKGIESIPQKISKARFEEKLMNKLNDEGDKEELDARFKLNKETQIYERREIPKAALKRLIALFELAGYTEEDLAADNQENGVEASDEGGGAAKFTVPLQYSLDGDSLIASVDTTKIEDGKPYRIHSIGLLGSFGAMGLSDQGYMLVPDGSGALINLNNGKLLSQPLILPIYGDDGSMSKTEKAVTVESSRLPVFGMKRSDAALFGIIEDGEALAKLTADISGRLHQYNTVSSVFTVLPKDVVQLSNTEQTIRTPNRMYQGKLQIRYGFLNGEKADYSSMAAYYRHYLEQKYGMKTMQAKGDAPFYLELLGSMSKPDSLLGIPYDTQEPLTDFAQANKLLDSLNAQDIRNIRVSYNGWFNGGLEHRIPTKVRHESVLGTRKEWKALAERLKQDGGGLYPDVSFLRVYRKSGYSPSRDAAQFLSRRITKIYTYDLATYQKNYDLFSHYNLSPNKLGGLIDEFLEDYRDYNPGALSLHDLGEEVNSDFTVGETVDRQLAVRTITAEAGRLKEEAPELMVSGGNAFVLPYASQLLHVPLESNRYQLADESIPFYQMVLHGYVDYAGKPFNYNDDQNIRKSVLKSLETGSNVFYRWMYKDPASINPNIYKELYATYYKDWMDEAQQIYREVNGILKQVRGQRMIKHEKLDEGVYETTYENGLSVIVNYGYEAVTVDGETIEAEHYKVKG</sequence>
<reference evidence="1" key="1">
    <citation type="submission" date="2022-01" db="EMBL/GenBank/DDBJ databases">
        <title>Paenibacillus spongiae sp. nov., isolated from marine sponge.</title>
        <authorList>
            <person name="Li Z."/>
            <person name="Zhang M."/>
        </authorList>
    </citation>
    <scope>NUCLEOTIDE SEQUENCE</scope>
    <source>
        <strain evidence="1">PHS-Z3</strain>
    </source>
</reference>
<organism evidence="1 2">
    <name type="scientific">Paenibacillus spongiae</name>
    <dbReference type="NCBI Taxonomy" id="2909671"/>
    <lineage>
        <taxon>Bacteria</taxon>
        <taxon>Bacillati</taxon>
        <taxon>Bacillota</taxon>
        <taxon>Bacilli</taxon>
        <taxon>Bacillales</taxon>
        <taxon>Paenibacillaceae</taxon>
        <taxon>Paenibacillus</taxon>
    </lineage>
</organism>
<accession>A0ABY5SCZ7</accession>
<keyword evidence="2" id="KW-1185">Reference proteome</keyword>
<dbReference type="EMBL" id="CP091430">
    <property type="protein sequence ID" value="UVI31826.1"/>
    <property type="molecule type" value="Genomic_DNA"/>
</dbReference>
<proteinExistence type="predicted"/>
<evidence type="ECO:0000313" key="1">
    <source>
        <dbReference type="EMBL" id="UVI31826.1"/>
    </source>
</evidence>
<dbReference type="InterPro" id="IPR043751">
    <property type="entry name" value="DUF5696"/>
</dbReference>